<evidence type="ECO:0008006" key="3">
    <source>
        <dbReference type="Google" id="ProtNLM"/>
    </source>
</evidence>
<dbReference type="AlphaFoldDB" id="A0A9P4H450"/>
<keyword evidence="2" id="KW-1185">Reference proteome</keyword>
<protein>
    <recommendedName>
        <fullName evidence="3">Fungal N-terminal domain-containing protein</fullName>
    </recommendedName>
</protein>
<comment type="caution">
    <text evidence="1">The sequence shown here is derived from an EMBL/GenBank/DDBJ whole genome shotgun (WGS) entry which is preliminary data.</text>
</comment>
<dbReference type="Proteomes" id="UP000799777">
    <property type="component" value="Unassembled WGS sequence"/>
</dbReference>
<accession>A0A9P4H450</accession>
<gene>
    <name evidence="1" type="ORF">EK21DRAFT_115895</name>
</gene>
<evidence type="ECO:0000313" key="1">
    <source>
        <dbReference type="EMBL" id="KAF2026331.1"/>
    </source>
</evidence>
<name>A0A9P4H450_9PLEO</name>
<organism evidence="1 2">
    <name type="scientific">Setomelanomma holmii</name>
    <dbReference type="NCBI Taxonomy" id="210430"/>
    <lineage>
        <taxon>Eukaryota</taxon>
        <taxon>Fungi</taxon>
        <taxon>Dikarya</taxon>
        <taxon>Ascomycota</taxon>
        <taxon>Pezizomycotina</taxon>
        <taxon>Dothideomycetes</taxon>
        <taxon>Pleosporomycetidae</taxon>
        <taxon>Pleosporales</taxon>
        <taxon>Pleosporineae</taxon>
        <taxon>Phaeosphaeriaceae</taxon>
        <taxon>Setomelanomma</taxon>
    </lineage>
</organism>
<dbReference type="EMBL" id="ML978245">
    <property type="protein sequence ID" value="KAF2026331.1"/>
    <property type="molecule type" value="Genomic_DNA"/>
</dbReference>
<sequence length="520" mass="57961">MAAPIAVLPNNINMVLEVVAAFVGLIAAASKVVEIVGPMVSAYREIDSLIASVNTEVTQISIFLPGLKKLFDNFGKTNGKQRELIKVEHFLATLTEGILLFDEPQKMTRQISTEAALEGYLKNLSTSPRVRKDLIQVDQLIPTLTEGVLLFSELEALTTRLVNNQPGPLSRMKWAWNDEKFTVLVGRIQNFKSSMNLMLSILQCQSDMEALRSHRRLLAITSSLLENDRNLARRMSYLEDCFDTAHTIRTNRPGSFTTGWTQMNDKADSLMQDTNDTLARTPYDSSVNLPFERILLSSRVYHKAKAQTCDVSFRSSIGISHAWTALSDISLSNISDMSVIALPLLQNDVSNWQQYAFASSFAAADVAAVSEAAARVLSHITIASNMMEDRRKSFEDQPAAPHQAPVITKFAILGETLVVKGSLWIDPNSFVEKFATRQYPQKDNAALEAITLYRKGTVINGAFIVLPIQVINDSALPRGVTRGQMYRGQSMNATMFMLFYMSASQESLEHIERYVQEVPY</sequence>
<dbReference type="OrthoDB" id="19923at2759"/>
<evidence type="ECO:0000313" key="2">
    <source>
        <dbReference type="Proteomes" id="UP000799777"/>
    </source>
</evidence>
<reference evidence="1" key="1">
    <citation type="journal article" date="2020" name="Stud. Mycol.">
        <title>101 Dothideomycetes genomes: a test case for predicting lifestyles and emergence of pathogens.</title>
        <authorList>
            <person name="Haridas S."/>
            <person name="Albert R."/>
            <person name="Binder M."/>
            <person name="Bloem J."/>
            <person name="Labutti K."/>
            <person name="Salamov A."/>
            <person name="Andreopoulos B."/>
            <person name="Baker S."/>
            <person name="Barry K."/>
            <person name="Bills G."/>
            <person name="Bluhm B."/>
            <person name="Cannon C."/>
            <person name="Castanera R."/>
            <person name="Culley D."/>
            <person name="Daum C."/>
            <person name="Ezra D."/>
            <person name="Gonzalez J."/>
            <person name="Henrissat B."/>
            <person name="Kuo A."/>
            <person name="Liang C."/>
            <person name="Lipzen A."/>
            <person name="Lutzoni F."/>
            <person name="Magnuson J."/>
            <person name="Mondo S."/>
            <person name="Nolan M."/>
            <person name="Ohm R."/>
            <person name="Pangilinan J."/>
            <person name="Park H.-J."/>
            <person name="Ramirez L."/>
            <person name="Alfaro M."/>
            <person name="Sun H."/>
            <person name="Tritt A."/>
            <person name="Yoshinaga Y."/>
            <person name="Zwiers L.-H."/>
            <person name="Turgeon B."/>
            <person name="Goodwin S."/>
            <person name="Spatafora J."/>
            <person name="Crous P."/>
            <person name="Grigoriev I."/>
        </authorList>
    </citation>
    <scope>NUCLEOTIDE SEQUENCE</scope>
    <source>
        <strain evidence="1">CBS 110217</strain>
    </source>
</reference>
<proteinExistence type="predicted"/>